<dbReference type="EMBL" id="JADKGK010000027">
    <property type="protein sequence ID" value="MBL0005554.1"/>
    <property type="molecule type" value="Genomic_DNA"/>
</dbReference>
<dbReference type="AlphaFoldDB" id="A0A935IN40"/>
<reference evidence="4 5" key="1">
    <citation type="submission" date="2020-10" db="EMBL/GenBank/DDBJ databases">
        <title>Connecting structure to function with the recovery of over 1000 high-quality activated sludge metagenome-assembled genomes encoding full-length rRNA genes using long-read sequencing.</title>
        <authorList>
            <person name="Singleton C.M."/>
            <person name="Petriglieri F."/>
            <person name="Kristensen J.M."/>
            <person name="Kirkegaard R.H."/>
            <person name="Michaelsen T.Y."/>
            <person name="Andersen M.H."/>
            <person name="Karst S.M."/>
            <person name="Dueholm M.S."/>
            <person name="Nielsen P.H."/>
            <person name="Albertsen M."/>
        </authorList>
    </citation>
    <scope>NUCLEOTIDE SEQUENCE [LARGE SCALE GENOMIC DNA]</scope>
    <source>
        <strain evidence="1">AalE_18-Q3-R2-46_BAT3C.188</strain>
        <strain evidence="2">Ega_18-Q3-R5-49_MAXAC.001</strain>
        <strain evidence="3">Ribe_18-Q3-R11-54_MAXAC.001</strain>
    </source>
</reference>
<protein>
    <submittedName>
        <fullName evidence="2">Uncharacterized protein</fullName>
    </submittedName>
</protein>
<evidence type="ECO:0000313" key="5">
    <source>
        <dbReference type="Proteomes" id="UP000726105"/>
    </source>
</evidence>
<sequence length="316" mass="34548">MDRVARIAADLDSFHRGRGIHADDFATRVGPHLAQVVFADSDPEPTYGRDLLKRWFLVASQDLPPDLRAVFLAASGLTQPGPKLTDRLGALSLSTGLASRTLVRRLRQADVLVAAKLDSLSYVSEDDNPFARRGWYVERLESTAYLNEERPRFVGVREILCTLDGLEQICESLSVPRPPGDTSPVDLIVEATEGCEVDTLTRVSPSTWQVGLALPKPLTVGQRHRLGVSIAMPSRAFVKPYNAFVPVRRTRSFAAVVHLPNDGSVVGAWRLDGVPPTAMEDGVPIGDSFDLSAPEPLAAEWTTVRRGLGYGIGWSW</sequence>
<evidence type="ECO:0000313" key="2">
    <source>
        <dbReference type="EMBL" id="MBK7273338.1"/>
    </source>
</evidence>
<dbReference type="EMBL" id="JADJIB010000003">
    <property type="protein sequence ID" value="MBK7273338.1"/>
    <property type="molecule type" value="Genomic_DNA"/>
</dbReference>
<organism evidence="2 5">
    <name type="scientific">Candidatus Phosphoribacter hodrii</name>
    <dbReference type="NCBI Taxonomy" id="2953743"/>
    <lineage>
        <taxon>Bacteria</taxon>
        <taxon>Bacillati</taxon>
        <taxon>Actinomycetota</taxon>
        <taxon>Actinomycetes</taxon>
        <taxon>Micrococcales</taxon>
        <taxon>Dermatophilaceae</taxon>
        <taxon>Candidatus Phosphoribacter</taxon>
    </lineage>
</organism>
<accession>A0A935IN40</accession>
<dbReference type="Proteomes" id="UP000726105">
    <property type="component" value="Unassembled WGS sequence"/>
</dbReference>
<evidence type="ECO:0000313" key="4">
    <source>
        <dbReference type="Proteomes" id="UP000718281"/>
    </source>
</evidence>
<dbReference type="EMBL" id="JADIXZ010000007">
    <property type="protein sequence ID" value="MBK6302107.1"/>
    <property type="molecule type" value="Genomic_DNA"/>
</dbReference>
<comment type="caution">
    <text evidence="2">The sequence shown here is derived from an EMBL/GenBank/DDBJ whole genome shotgun (WGS) entry which is preliminary data.</text>
</comment>
<evidence type="ECO:0000313" key="3">
    <source>
        <dbReference type="EMBL" id="MBL0005554.1"/>
    </source>
</evidence>
<dbReference type="Proteomes" id="UP000886632">
    <property type="component" value="Unassembled WGS sequence"/>
</dbReference>
<dbReference type="Proteomes" id="UP000718281">
    <property type="component" value="Unassembled WGS sequence"/>
</dbReference>
<proteinExistence type="predicted"/>
<evidence type="ECO:0000313" key="1">
    <source>
        <dbReference type="EMBL" id="MBK6302107.1"/>
    </source>
</evidence>
<gene>
    <name evidence="1" type="ORF">IPF40_14095</name>
    <name evidence="2" type="ORF">IPI13_09280</name>
    <name evidence="3" type="ORF">IPP00_16855</name>
</gene>
<name>A0A935IN40_9MICO</name>